<feature type="domain" description="DEAD-box RNA helicase Q" evidence="11">
    <location>
        <begin position="183"/>
        <end position="211"/>
    </location>
</feature>
<feature type="compositionally biased region" description="Low complexity" evidence="8">
    <location>
        <begin position="619"/>
        <end position="633"/>
    </location>
</feature>
<dbReference type="PROSITE" id="PS00039">
    <property type="entry name" value="DEAD_ATP_HELICASE"/>
    <property type="match status" value="1"/>
</dbReference>
<keyword evidence="4 7" id="KW-0347">Helicase</keyword>
<dbReference type="PROSITE" id="PS51194">
    <property type="entry name" value="HELICASE_CTER"/>
    <property type="match status" value="1"/>
</dbReference>
<gene>
    <name evidence="12" type="primary">AlNc14C74G5026</name>
    <name evidence="12" type="ORF">ALNC14_057480</name>
</gene>
<evidence type="ECO:0000256" key="3">
    <source>
        <dbReference type="ARBA" id="ARBA00022801"/>
    </source>
</evidence>
<dbReference type="EC" id="3.6.4.13" evidence="1"/>
<evidence type="ECO:0000259" key="10">
    <source>
        <dbReference type="PROSITE" id="PS51194"/>
    </source>
</evidence>
<feature type="compositionally biased region" description="Polar residues" evidence="8">
    <location>
        <begin position="646"/>
        <end position="663"/>
    </location>
</feature>
<reference evidence="12" key="2">
    <citation type="submission" date="2011-02" db="EMBL/GenBank/DDBJ databases">
        <authorList>
            <person name="MacLean D."/>
        </authorList>
    </citation>
    <scope>NUCLEOTIDE SEQUENCE</scope>
</reference>
<feature type="region of interest" description="Disordered" evidence="8">
    <location>
        <begin position="645"/>
        <end position="694"/>
    </location>
</feature>
<dbReference type="InterPro" id="IPR027417">
    <property type="entry name" value="P-loop_NTPase"/>
</dbReference>
<sequence>MSLDEAYLLAKRRRARGISSYFDEDEVEDLLESTGIDGDVSKQEKSDEVDPLDAFMLGIDAQPVILDEEEKEHESYVVDAFQDRERLQYNDGKQEEDSDEEVYAAAKAIDSKSSAFEDDISNSRLQMEVLQALDHTKIEYEAFQKNFYIPAAEIASMTTDQVKTLRNELQLQVEGDEIPHPIQSFMQLQLDRKILNLLMKLGLEAPTAIQAQTFPVALSGRDMIGIAKTGSGKTLAFTIPMIWHVMDQRELSKGEGPIAIVISPTRELAHQIYTQVKMFTKLYGAECVAVYGGVGKWEQVQALRKGAEVLIATPGRLIELIRKKTIKTNRVTFVVLDEADRMFELGFESQLRSMLGQLRPDRQSLLFSATFRPRIEQLARAILHNPIKVTVGKAGQANEVISQIPVVLLNHGKKWEWLMKNLERIVDQGRVLIFANSKVGCEELSKNLDAMHYRCCLLHGDKSQYDRSSALADFKNGKCPVMVATDVASRGLDIRDVKTVVNYDVAKNIDIHVHRIGRTGRMGVDGFEPGVAYTLITNKETQFAAQLVCNMDTAGQPVSAELLAIAERDPCFNRGKRKRTPTESSTCHEDGDEGDDRQEMERWTATRRKTVADRRKGLGFNSSGGTSRSTSSFPGSLYSSFVKASATPSSKVAQRSNGCQPSEMNERSAENSINRSSKPTSPPHHLTTSAKPPGVSSFEQLAVNTYVLYCI</sequence>
<dbReference type="CDD" id="cd17952">
    <property type="entry name" value="DEADc_DDX42"/>
    <property type="match status" value="1"/>
</dbReference>
<dbReference type="CDD" id="cd18787">
    <property type="entry name" value="SF2_C_DEAD"/>
    <property type="match status" value="1"/>
</dbReference>
<evidence type="ECO:0000256" key="1">
    <source>
        <dbReference type="ARBA" id="ARBA00012552"/>
    </source>
</evidence>
<reference evidence="12" key="1">
    <citation type="journal article" date="2011" name="PLoS Biol.">
        <title>Gene gain and loss during evolution of obligate parasitism in the white rust pathogen of Arabidopsis thaliana.</title>
        <authorList>
            <person name="Kemen E."/>
            <person name="Gardiner A."/>
            <person name="Schultz-Larsen T."/>
            <person name="Kemen A.C."/>
            <person name="Balmuth A.L."/>
            <person name="Robert-Seilaniantz A."/>
            <person name="Bailey K."/>
            <person name="Holub E."/>
            <person name="Studholme D.J."/>
            <person name="Maclean D."/>
            <person name="Jones J.D."/>
        </authorList>
    </citation>
    <scope>NUCLEOTIDE SEQUENCE</scope>
</reference>
<dbReference type="InterPro" id="IPR000629">
    <property type="entry name" value="RNA-helicase_DEAD-box_CS"/>
</dbReference>
<evidence type="ECO:0000256" key="8">
    <source>
        <dbReference type="SAM" id="MobiDB-lite"/>
    </source>
</evidence>
<dbReference type="HOGENOM" id="CLU_003041_9_2_1"/>
<dbReference type="PANTHER" id="PTHR47958">
    <property type="entry name" value="ATP-DEPENDENT RNA HELICASE DBP3"/>
    <property type="match status" value="1"/>
</dbReference>
<keyword evidence="3 7" id="KW-0378">Hydrolase</keyword>
<dbReference type="SMART" id="SM00487">
    <property type="entry name" value="DEXDc"/>
    <property type="match status" value="1"/>
</dbReference>
<feature type="domain" description="Helicase ATP-binding" evidence="9">
    <location>
        <begin position="214"/>
        <end position="389"/>
    </location>
</feature>
<evidence type="ECO:0000259" key="11">
    <source>
        <dbReference type="PROSITE" id="PS51195"/>
    </source>
</evidence>
<feature type="short sequence motif" description="Q motif" evidence="6">
    <location>
        <begin position="183"/>
        <end position="211"/>
    </location>
</feature>
<dbReference type="InterPro" id="IPR001650">
    <property type="entry name" value="Helicase_C-like"/>
</dbReference>
<evidence type="ECO:0000256" key="5">
    <source>
        <dbReference type="ARBA" id="ARBA00022840"/>
    </source>
</evidence>
<feature type="region of interest" description="Disordered" evidence="8">
    <location>
        <begin position="573"/>
        <end position="633"/>
    </location>
</feature>
<comment type="similarity">
    <text evidence="7">Belongs to the DEAD box helicase family.</text>
</comment>
<dbReference type="SUPFAM" id="SSF52540">
    <property type="entry name" value="P-loop containing nucleoside triphosphate hydrolases"/>
    <property type="match status" value="2"/>
</dbReference>
<name>F0WEH3_9STRA</name>
<dbReference type="InterPro" id="IPR011545">
    <property type="entry name" value="DEAD/DEAH_box_helicase_dom"/>
</dbReference>
<evidence type="ECO:0000256" key="4">
    <source>
        <dbReference type="ARBA" id="ARBA00022806"/>
    </source>
</evidence>
<feature type="compositionally biased region" description="Basic and acidic residues" evidence="8">
    <location>
        <begin position="597"/>
        <end position="616"/>
    </location>
</feature>
<evidence type="ECO:0000256" key="7">
    <source>
        <dbReference type="RuleBase" id="RU000492"/>
    </source>
</evidence>
<keyword evidence="2 7" id="KW-0547">Nucleotide-binding</keyword>
<protein>
    <recommendedName>
        <fullName evidence="1">RNA helicase</fullName>
        <ecNumber evidence="1">3.6.4.13</ecNumber>
    </recommendedName>
</protein>
<dbReference type="PROSITE" id="PS51192">
    <property type="entry name" value="HELICASE_ATP_BIND_1"/>
    <property type="match status" value="1"/>
</dbReference>
<dbReference type="PROSITE" id="PS51195">
    <property type="entry name" value="Q_MOTIF"/>
    <property type="match status" value="1"/>
</dbReference>
<feature type="domain" description="Helicase C-terminal" evidence="10">
    <location>
        <begin position="417"/>
        <end position="566"/>
    </location>
</feature>
<dbReference type="InterPro" id="IPR014001">
    <property type="entry name" value="Helicase_ATP-bd"/>
</dbReference>
<dbReference type="Gene3D" id="3.40.50.300">
    <property type="entry name" value="P-loop containing nucleotide triphosphate hydrolases"/>
    <property type="match status" value="2"/>
</dbReference>
<dbReference type="Pfam" id="PF00270">
    <property type="entry name" value="DEAD"/>
    <property type="match status" value="1"/>
</dbReference>
<dbReference type="AlphaFoldDB" id="F0WEH3"/>
<evidence type="ECO:0000256" key="6">
    <source>
        <dbReference type="PROSITE-ProRule" id="PRU00552"/>
    </source>
</evidence>
<dbReference type="EMBL" id="FR824119">
    <property type="protein sequence ID" value="CCA19605.1"/>
    <property type="molecule type" value="Genomic_DNA"/>
</dbReference>
<dbReference type="FunFam" id="3.40.50.300:FF:000079">
    <property type="entry name" value="probable ATP-dependent RNA helicase DDX17"/>
    <property type="match status" value="1"/>
</dbReference>
<dbReference type="InterPro" id="IPR014014">
    <property type="entry name" value="RNA_helicase_DEAD_Q_motif"/>
</dbReference>
<dbReference type="GO" id="GO:0016787">
    <property type="term" value="F:hydrolase activity"/>
    <property type="evidence" value="ECO:0007669"/>
    <property type="project" value="UniProtKB-KW"/>
</dbReference>
<dbReference type="GO" id="GO:0003724">
    <property type="term" value="F:RNA helicase activity"/>
    <property type="evidence" value="ECO:0007669"/>
    <property type="project" value="UniProtKB-EC"/>
</dbReference>
<dbReference type="SMART" id="SM00490">
    <property type="entry name" value="HELICc"/>
    <property type="match status" value="1"/>
</dbReference>
<dbReference type="GO" id="GO:0005524">
    <property type="term" value="F:ATP binding"/>
    <property type="evidence" value="ECO:0007669"/>
    <property type="project" value="UniProtKB-KW"/>
</dbReference>
<dbReference type="Pfam" id="PF00271">
    <property type="entry name" value="Helicase_C"/>
    <property type="match status" value="1"/>
</dbReference>
<evidence type="ECO:0000259" key="9">
    <source>
        <dbReference type="PROSITE" id="PS51192"/>
    </source>
</evidence>
<feature type="compositionally biased region" description="Polar residues" evidence="8">
    <location>
        <begin position="670"/>
        <end position="679"/>
    </location>
</feature>
<keyword evidence="5 7" id="KW-0067">ATP-binding</keyword>
<evidence type="ECO:0000313" key="12">
    <source>
        <dbReference type="EMBL" id="CCA19605.1"/>
    </source>
</evidence>
<evidence type="ECO:0000256" key="2">
    <source>
        <dbReference type="ARBA" id="ARBA00022741"/>
    </source>
</evidence>
<accession>F0WEH3</accession>
<organism evidence="12">
    <name type="scientific">Albugo laibachii Nc14</name>
    <dbReference type="NCBI Taxonomy" id="890382"/>
    <lineage>
        <taxon>Eukaryota</taxon>
        <taxon>Sar</taxon>
        <taxon>Stramenopiles</taxon>
        <taxon>Oomycota</taxon>
        <taxon>Peronosporomycetes</taxon>
        <taxon>Albuginales</taxon>
        <taxon>Albuginaceae</taxon>
        <taxon>Albugo</taxon>
    </lineage>
</organism>
<proteinExistence type="inferred from homology"/>
<dbReference type="GO" id="GO:0003676">
    <property type="term" value="F:nucleic acid binding"/>
    <property type="evidence" value="ECO:0007669"/>
    <property type="project" value="InterPro"/>
</dbReference>